<accession>A0A9P6D9Y7</accession>
<evidence type="ECO:0000313" key="2">
    <source>
        <dbReference type="EMBL" id="KAF9488153.1"/>
    </source>
</evidence>
<keyword evidence="1" id="KW-0732">Signal</keyword>
<comment type="caution">
    <text evidence="2">The sequence shown here is derived from an EMBL/GenBank/DDBJ whole genome shotgun (WGS) entry which is preliminary data.</text>
</comment>
<reference evidence="2" key="1">
    <citation type="submission" date="2020-11" db="EMBL/GenBank/DDBJ databases">
        <authorList>
            <consortium name="DOE Joint Genome Institute"/>
            <person name="Ahrendt S."/>
            <person name="Riley R."/>
            <person name="Andreopoulos W."/>
            <person name="Labutti K."/>
            <person name="Pangilinan J."/>
            <person name="Ruiz-Duenas F.J."/>
            <person name="Barrasa J.M."/>
            <person name="Sanchez-Garcia M."/>
            <person name="Camarero S."/>
            <person name="Miyauchi S."/>
            <person name="Serrano A."/>
            <person name="Linde D."/>
            <person name="Babiker R."/>
            <person name="Drula E."/>
            <person name="Ayuso-Fernandez I."/>
            <person name="Pacheco R."/>
            <person name="Padilla G."/>
            <person name="Ferreira P."/>
            <person name="Barriuso J."/>
            <person name="Kellner H."/>
            <person name="Castanera R."/>
            <person name="Alfaro M."/>
            <person name="Ramirez L."/>
            <person name="Pisabarro A.G."/>
            <person name="Kuo A."/>
            <person name="Tritt A."/>
            <person name="Lipzen A."/>
            <person name="He G."/>
            <person name="Yan M."/>
            <person name="Ng V."/>
            <person name="Cullen D."/>
            <person name="Martin F."/>
            <person name="Rosso M.-N."/>
            <person name="Henrissat B."/>
            <person name="Hibbett D."/>
            <person name="Martinez A.T."/>
            <person name="Grigoriev I.V."/>
        </authorList>
    </citation>
    <scope>NUCLEOTIDE SEQUENCE</scope>
    <source>
        <strain evidence="2">ATCC 90797</strain>
    </source>
</reference>
<dbReference type="OrthoDB" id="3270804at2759"/>
<feature type="signal peptide" evidence="1">
    <location>
        <begin position="1"/>
        <end position="16"/>
    </location>
</feature>
<protein>
    <submittedName>
        <fullName evidence="2">Uncharacterized protein</fullName>
    </submittedName>
</protein>
<gene>
    <name evidence="2" type="ORF">BDN71DRAFT_1436319</name>
</gene>
<feature type="chain" id="PRO_5040486059" evidence="1">
    <location>
        <begin position="17"/>
        <end position="218"/>
    </location>
</feature>
<sequence>MVHLPLASLPLGCSIAILLTASNQERVMEFLATLRQDIDQNPGMITWSLPDNEANKRYLVPTNDADLSITEAPTEPDMSSATNILCSSCGALNYTKDKKQYYAVTAGTQVGVIKGADVARALIDGVSRGVCVGYRTEVEAVEQFQAGVKVGMILLCNVNECDYYWDIVSKRYWQASWPLQKDLCVIDIVPLFPHSFLLQNEIGMFDETVPPLGDPRNG</sequence>
<name>A0A9P6D9Y7_PLEER</name>
<organism evidence="2 3">
    <name type="scientific">Pleurotus eryngii</name>
    <name type="common">Boletus of the steppes</name>
    <dbReference type="NCBI Taxonomy" id="5323"/>
    <lineage>
        <taxon>Eukaryota</taxon>
        <taxon>Fungi</taxon>
        <taxon>Dikarya</taxon>
        <taxon>Basidiomycota</taxon>
        <taxon>Agaricomycotina</taxon>
        <taxon>Agaricomycetes</taxon>
        <taxon>Agaricomycetidae</taxon>
        <taxon>Agaricales</taxon>
        <taxon>Pleurotineae</taxon>
        <taxon>Pleurotaceae</taxon>
        <taxon>Pleurotus</taxon>
    </lineage>
</organism>
<dbReference type="AlphaFoldDB" id="A0A9P6D9Y7"/>
<evidence type="ECO:0000256" key="1">
    <source>
        <dbReference type="SAM" id="SignalP"/>
    </source>
</evidence>
<dbReference type="EMBL" id="MU154728">
    <property type="protein sequence ID" value="KAF9488153.1"/>
    <property type="molecule type" value="Genomic_DNA"/>
</dbReference>
<evidence type="ECO:0000313" key="3">
    <source>
        <dbReference type="Proteomes" id="UP000807025"/>
    </source>
</evidence>
<dbReference type="Proteomes" id="UP000807025">
    <property type="component" value="Unassembled WGS sequence"/>
</dbReference>
<proteinExistence type="predicted"/>
<keyword evidence="3" id="KW-1185">Reference proteome</keyword>